<feature type="transmembrane region" description="Helical" evidence="1">
    <location>
        <begin position="81"/>
        <end position="114"/>
    </location>
</feature>
<dbReference type="KEGG" id="sgp:SpiGrapes_2530"/>
<feature type="domain" description="DUF1468" evidence="2">
    <location>
        <begin position="8"/>
        <end position="146"/>
    </location>
</feature>
<dbReference type="HOGENOM" id="CLU_1721175_0_0_12"/>
<evidence type="ECO:0000256" key="1">
    <source>
        <dbReference type="SAM" id="Phobius"/>
    </source>
</evidence>
<reference evidence="3 4" key="1">
    <citation type="submission" date="2011-11" db="EMBL/GenBank/DDBJ databases">
        <title>Complete sequence of Spirochaeta sp. grapes.</title>
        <authorList>
            <consortium name="US DOE Joint Genome Institute"/>
            <person name="Lucas S."/>
            <person name="Han J."/>
            <person name="Lapidus A."/>
            <person name="Cheng J.-F."/>
            <person name="Goodwin L."/>
            <person name="Pitluck S."/>
            <person name="Peters L."/>
            <person name="Ovchinnikova G."/>
            <person name="Munk A.C."/>
            <person name="Detter J.C."/>
            <person name="Han C."/>
            <person name="Tapia R."/>
            <person name="Land M."/>
            <person name="Hauser L."/>
            <person name="Kyrpides N."/>
            <person name="Ivanova N."/>
            <person name="Pagani I."/>
            <person name="Ritalahtilisa K."/>
            <person name="Loeffler F."/>
            <person name="Woyke T."/>
        </authorList>
    </citation>
    <scope>NUCLEOTIDE SEQUENCE [LARGE SCALE GENOMIC DNA]</scope>
    <source>
        <strain evidence="4">ATCC BAA-1885 / DSM 22778 / Grapes</strain>
    </source>
</reference>
<organism evidence="3 4">
    <name type="scientific">Sphaerochaeta pleomorpha (strain ATCC BAA-1885 / DSM 22778 / Grapes)</name>
    <dbReference type="NCBI Taxonomy" id="158190"/>
    <lineage>
        <taxon>Bacteria</taxon>
        <taxon>Pseudomonadati</taxon>
        <taxon>Spirochaetota</taxon>
        <taxon>Spirochaetia</taxon>
        <taxon>Spirochaetales</taxon>
        <taxon>Sphaerochaetaceae</taxon>
        <taxon>Sphaerochaeta</taxon>
    </lineage>
</organism>
<keyword evidence="1" id="KW-0812">Transmembrane</keyword>
<evidence type="ECO:0000313" key="3">
    <source>
        <dbReference type="EMBL" id="AEV30291.1"/>
    </source>
</evidence>
<dbReference type="EMBL" id="CP003155">
    <property type="protein sequence ID" value="AEV30291.1"/>
    <property type="molecule type" value="Genomic_DNA"/>
</dbReference>
<dbReference type="InterPro" id="IPR009936">
    <property type="entry name" value="DUF1468"/>
</dbReference>
<keyword evidence="1" id="KW-0472">Membrane</keyword>
<evidence type="ECO:0000313" key="4">
    <source>
        <dbReference type="Proteomes" id="UP000005632"/>
    </source>
</evidence>
<dbReference type="Proteomes" id="UP000005632">
    <property type="component" value="Chromosome"/>
</dbReference>
<name>G8QU44_SPHPG</name>
<protein>
    <recommendedName>
        <fullName evidence="2">DUF1468 domain-containing protein</fullName>
    </recommendedName>
</protein>
<dbReference type="AlphaFoldDB" id="G8QU44"/>
<keyword evidence="4" id="KW-1185">Reference proteome</keyword>
<accession>G8QU44</accession>
<gene>
    <name evidence="3" type="ordered locus">SpiGrapes_2530</name>
</gene>
<dbReference type="STRING" id="158190.SpiGrapes_2530"/>
<keyword evidence="1" id="KW-1133">Transmembrane helix</keyword>
<evidence type="ECO:0000259" key="2">
    <source>
        <dbReference type="Pfam" id="PF07331"/>
    </source>
</evidence>
<dbReference type="Pfam" id="PF07331">
    <property type="entry name" value="TctB"/>
    <property type="match status" value="1"/>
</dbReference>
<sequence length="152" mass="17011">MKVRSNLVSGIIFMVLGAALLLLMKSQVIVYGDVPFIESAKVIPFFVEVIMLVCGAILVIQSLFLKKETYVDICWAEQKYALMIIGIFAVFATLIYFAGFIVGAIGFIVMMAFFFRDKNIVHILILAVLAILIYLLFTRVFNISLPGFGEVR</sequence>
<feature type="transmembrane region" description="Helical" evidence="1">
    <location>
        <begin position="120"/>
        <end position="137"/>
    </location>
</feature>
<dbReference type="RefSeq" id="WP_014271131.1">
    <property type="nucleotide sequence ID" value="NC_016633.1"/>
</dbReference>
<proteinExistence type="predicted"/>
<feature type="transmembrane region" description="Helical" evidence="1">
    <location>
        <begin position="42"/>
        <end position="60"/>
    </location>
</feature>
<feature type="transmembrane region" description="Helical" evidence="1">
    <location>
        <begin position="7"/>
        <end position="30"/>
    </location>
</feature>